<sequence length="132" mass="15489">MFVEIRLQNSCKKKMVVLVENALKKSAFLFLFQRSARRLQAKKRKSNICFSGFNPTGDFRLIHEYQIDTLLFLESIPKCLHPPRRQGSLKEVRDNCDTRGQQKNFKCFGFVGFPVVYKHTCEVSKRLHPHDK</sequence>
<gene>
    <name evidence="1" type="ORF">CDAR_31131</name>
</gene>
<keyword evidence="2" id="KW-1185">Reference proteome</keyword>
<reference evidence="1 2" key="1">
    <citation type="submission" date="2021-06" db="EMBL/GenBank/DDBJ databases">
        <title>Caerostris darwini draft genome.</title>
        <authorList>
            <person name="Kono N."/>
            <person name="Arakawa K."/>
        </authorList>
    </citation>
    <scope>NUCLEOTIDE SEQUENCE [LARGE SCALE GENOMIC DNA]</scope>
</reference>
<name>A0AAV4RXP2_9ARAC</name>
<dbReference type="Proteomes" id="UP001054837">
    <property type="component" value="Unassembled WGS sequence"/>
</dbReference>
<proteinExistence type="predicted"/>
<accession>A0AAV4RXP2</accession>
<evidence type="ECO:0000313" key="1">
    <source>
        <dbReference type="EMBL" id="GIY25874.1"/>
    </source>
</evidence>
<comment type="caution">
    <text evidence="1">The sequence shown here is derived from an EMBL/GenBank/DDBJ whole genome shotgun (WGS) entry which is preliminary data.</text>
</comment>
<dbReference type="EMBL" id="BPLQ01006863">
    <property type="protein sequence ID" value="GIY25874.1"/>
    <property type="molecule type" value="Genomic_DNA"/>
</dbReference>
<organism evidence="1 2">
    <name type="scientific">Caerostris darwini</name>
    <dbReference type="NCBI Taxonomy" id="1538125"/>
    <lineage>
        <taxon>Eukaryota</taxon>
        <taxon>Metazoa</taxon>
        <taxon>Ecdysozoa</taxon>
        <taxon>Arthropoda</taxon>
        <taxon>Chelicerata</taxon>
        <taxon>Arachnida</taxon>
        <taxon>Araneae</taxon>
        <taxon>Araneomorphae</taxon>
        <taxon>Entelegynae</taxon>
        <taxon>Araneoidea</taxon>
        <taxon>Araneidae</taxon>
        <taxon>Caerostris</taxon>
    </lineage>
</organism>
<dbReference type="AlphaFoldDB" id="A0AAV4RXP2"/>
<evidence type="ECO:0000313" key="2">
    <source>
        <dbReference type="Proteomes" id="UP001054837"/>
    </source>
</evidence>
<protein>
    <submittedName>
        <fullName evidence="1">Uncharacterized protein</fullName>
    </submittedName>
</protein>